<dbReference type="PANTHER" id="PTHR43669">
    <property type="entry name" value="5-KETO-D-GLUCONATE 5-REDUCTASE"/>
    <property type="match status" value="1"/>
</dbReference>
<reference evidence="3 4" key="1">
    <citation type="journal article" date="2015" name="Stand. Genomic Sci.">
        <title>Genomic Encyclopedia of Bacterial and Archaeal Type Strains, Phase III: the genomes of soil and plant-associated and newly described type strains.</title>
        <authorList>
            <person name="Whitman W.B."/>
            <person name="Woyke T."/>
            <person name="Klenk H.P."/>
            <person name="Zhou Y."/>
            <person name="Lilburn T.G."/>
            <person name="Beck B.J."/>
            <person name="De Vos P."/>
            <person name="Vandamme P."/>
            <person name="Eisen J.A."/>
            <person name="Garrity G."/>
            <person name="Hugenholtz P."/>
            <person name="Kyrpides N.C."/>
        </authorList>
    </citation>
    <scope>NUCLEOTIDE SEQUENCE [LARGE SCALE GENOMIC DNA]</scope>
    <source>
        <strain evidence="3 4">CGMCC 1.7748</strain>
    </source>
</reference>
<dbReference type="PANTHER" id="PTHR43669:SF3">
    <property type="entry name" value="ALCOHOL DEHYDROGENASE, PUTATIVE (AFU_ORTHOLOGUE AFUA_3G03445)-RELATED"/>
    <property type="match status" value="1"/>
</dbReference>
<comment type="caution">
    <text evidence="3">The sequence shown here is derived from an EMBL/GenBank/DDBJ whole genome shotgun (WGS) entry which is preliminary data.</text>
</comment>
<dbReference type="CDD" id="cd05233">
    <property type="entry name" value="SDR_c"/>
    <property type="match status" value="1"/>
</dbReference>
<proteinExistence type="inferred from homology"/>
<dbReference type="SUPFAM" id="SSF51735">
    <property type="entry name" value="NAD(P)-binding Rossmann-fold domains"/>
    <property type="match status" value="1"/>
</dbReference>
<dbReference type="Gene3D" id="3.40.50.720">
    <property type="entry name" value="NAD(P)-binding Rossmann-like Domain"/>
    <property type="match status" value="1"/>
</dbReference>
<dbReference type="EMBL" id="VLKK01000016">
    <property type="protein sequence ID" value="TWH91439.1"/>
    <property type="molecule type" value="Genomic_DNA"/>
</dbReference>
<dbReference type="InterPro" id="IPR002347">
    <property type="entry name" value="SDR_fam"/>
</dbReference>
<evidence type="ECO:0000256" key="1">
    <source>
        <dbReference type="ARBA" id="ARBA00006484"/>
    </source>
</evidence>
<protein>
    <submittedName>
        <fullName evidence="3">Short subunit dehydrogenase</fullName>
    </submittedName>
</protein>
<keyword evidence="4" id="KW-1185">Reference proteome</keyword>
<dbReference type="Proteomes" id="UP000316624">
    <property type="component" value="Unassembled WGS sequence"/>
</dbReference>
<dbReference type="GO" id="GO:0016491">
    <property type="term" value="F:oxidoreductase activity"/>
    <property type="evidence" value="ECO:0007669"/>
    <property type="project" value="UniProtKB-KW"/>
</dbReference>
<dbReference type="Pfam" id="PF00106">
    <property type="entry name" value="adh_short"/>
    <property type="match status" value="1"/>
</dbReference>
<evidence type="ECO:0000313" key="3">
    <source>
        <dbReference type="EMBL" id="TWH91439.1"/>
    </source>
</evidence>
<sequence length="231" mass="24165">MKLLVIGAAGDVGQGLVYAAVERGWSVAAAGRDADRLKRIIAAHPAGQVRPVIGSVADPAAAAALLDAGRTELGGLDAVIVSVNAPNDVRPLSDWTPDGLLGMFAGNVITHFNALTAALDVLNPQGVFLGIGGGTADFVRAGSVHISMGQAALRMMYRGMAKEQPSRIVRELQIVAMVDGESTRHKADDTWLKAEEIGRHACAIIERPAEFSGPIVVLRRQDPIGTPPAKI</sequence>
<gene>
    <name evidence="3" type="ORF">IQ35_03253</name>
</gene>
<organism evidence="3 4">
    <name type="scientific">Sphingobium wenxiniae (strain DSM 21828 / CGMCC 1.7748 / JZ-1)</name>
    <dbReference type="NCBI Taxonomy" id="595605"/>
    <lineage>
        <taxon>Bacteria</taxon>
        <taxon>Pseudomonadati</taxon>
        <taxon>Pseudomonadota</taxon>
        <taxon>Alphaproteobacteria</taxon>
        <taxon>Sphingomonadales</taxon>
        <taxon>Sphingomonadaceae</taxon>
        <taxon>Sphingobium</taxon>
    </lineage>
</organism>
<evidence type="ECO:0000313" key="4">
    <source>
        <dbReference type="Proteomes" id="UP000316624"/>
    </source>
</evidence>
<comment type="similarity">
    <text evidence="1">Belongs to the short-chain dehydrogenases/reductases (SDR) family.</text>
</comment>
<name>A0A562K7L9_SPHWJ</name>
<keyword evidence="2" id="KW-0560">Oxidoreductase</keyword>
<accession>A0A562K7L9</accession>
<dbReference type="InterPro" id="IPR036291">
    <property type="entry name" value="NAD(P)-bd_dom_sf"/>
</dbReference>
<dbReference type="AlphaFoldDB" id="A0A562K7L9"/>
<evidence type="ECO:0000256" key="2">
    <source>
        <dbReference type="ARBA" id="ARBA00023002"/>
    </source>
</evidence>